<dbReference type="NCBIfam" id="TIGR01444">
    <property type="entry name" value="fkbM_fam"/>
    <property type="match status" value="1"/>
</dbReference>
<dbReference type="PANTHER" id="PTHR34203:SF15">
    <property type="entry name" value="SLL1173 PROTEIN"/>
    <property type="match status" value="1"/>
</dbReference>
<dbReference type="GO" id="GO:0008168">
    <property type="term" value="F:methyltransferase activity"/>
    <property type="evidence" value="ECO:0007669"/>
    <property type="project" value="UniProtKB-KW"/>
</dbReference>
<dbReference type="EMBL" id="QPJL01000010">
    <property type="protein sequence ID" value="RCW83350.1"/>
    <property type="molecule type" value="Genomic_DNA"/>
</dbReference>
<keyword evidence="2" id="KW-0489">Methyltransferase</keyword>
<dbReference type="Gene3D" id="3.40.50.150">
    <property type="entry name" value="Vaccinia Virus protein VP39"/>
    <property type="match status" value="1"/>
</dbReference>
<dbReference type="Pfam" id="PF05050">
    <property type="entry name" value="Methyltransf_21"/>
    <property type="match status" value="1"/>
</dbReference>
<evidence type="ECO:0000259" key="1">
    <source>
        <dbReference type="Pfam" id="PF05050"/>
    </source>
</evidence>
<dbReference type="RefSeq" id="WP_181870308.1">
    <property type="nucleotide sequence ID" value="NZ_QPJL01000010.1"/>
</dbReference>
<dbReference type="InterPro" id="IPR052514">
    <property type="entry name" value="SAM-dependent_MTase"/>
</dbReference>
<dbReference type="AlphaFoldDB" id="A0A368YT02"/>
<reference evidence="2 3" key="1">
    <citation type="submission" date="2018-07" db="EMBL/GenBank/DDBJ databases">
        <title>Genomic Encyclopedia of Type Strains, Phase III (KMG-III): the genomes of soil and plant-associated and newly described type strains.</title>
        <authorList>
            <person name="Whitman W."/>
        </authorList>
    </citation>
    <scope>NUCLEOTIDE SEQUENCE [LARGE SCALE GENOMIC DNA]</scope>
    <source>
        <strain evidence="2 3">CECT 8525</strain>
    </source>
</reference>
<accession>A0A368YT02</accession>
<dbReference type="Proteomes" id="UP000253345">
    <property type="component" value="Unassembled WGS sequence"/>
</dbReference>
<dbReference type="SUPFAM" id="SSF53335">
    <property type="entry name" value="S-adenosyl-L-methionine-dependent methyltransferases"/>
    <property type="match status" value="1"/>
</dbReference>
<keyword evidence="3" id="KW-1185">Reference proteome</keyword>
<comment type="caution">
    <text evidence="2">The sequence shown here is derived from an EMBL/GenBank/DDBJ whole genome shotgun (WGS) entry which is preliminary data.</text>
</comment>
<proteinExistence type="predicted"/>
<gene>
    <name evidence="2" type="ORF">DFP89_11031</name>
</gene>
<sequence>MTEADVIEAAPFDAARALRTYTLRGRINMPAGQVAVFRHNDIEVMFAVVNDHDVVQRAHSKSNFYERDDLDVIARYFPRDGVFADIGANVGNHSVFAGMIMGASKIIPFEPNPIAQEIFVANMILNRMIDRVDFSFFTYGLSDKMDEGLAMRWNPNNLGGGRIVRSDSAVGNVVVIRGDDAFKDLHVDFLKIDVEGLELEVLDGLRETITRLRPTIFIEIDNRNADAFLKWVEANGYRIAERIRHYAVNENFLIIPQEQQ</sequence>
<dbReference type="InterPro" id="IPR006342">
    <property type="entry name" value="FkbM_mtfrase"/>
</dbReference>
<keyword evidence="2" id="KW-0808">Transferase</keyword>
<dbReference type="PANTHER" id="PTHR34203">
    <property type="entry name" value="METHYLTRANSFERASE, FKBM FAMILY PROTEIN"/>
    <property type="match status" value="1"/>
</dbReference>
<evidence type="ECO:0000313" key="2">
    <source>
        <dbReference type="EMBL" id="RCW83350.1"/>
    </source>
</evidence>
<protein>
    <submittedName>
        <fullName evidence="2">FkbM family methyltransferase</fullName>
    </submittedName>
</protein>
<name>A0A368YT02_9RHOB</name>
<organism evidence="2 3">
    <name type="scientific">Paracoccus lutimaris</name>
    <dbReference type="NCBI Taxonomy" id="1490030"/>
    <lineage>
        <taxon>Bacteria</taxon>
        <taxon>Pseudomonadati</taxon>
        <taxon>Pseudomonadota</taxon>
        <taxon>Alphaproteobacteria</taxon>
        <taxon>Rhodobacterales</taxon>
        <taxon>Paracoccaceae</taxon>
        <taxon>Paracoccus</taxon>
    </lineage>
</organism>
<feature type="domain" description="Methyltransferase FkbM" evidence="1">
    <location>
        <begin position="85"/>
        <end position="239"/>
    </location>
</feature>
<dbReference type="InterPro" id="IPR029063">
    <property type="entry name" value="SAM-dependent_MTases_sf"/>
</dbReference>
<dbReference type="GO" id="GO:0032259">
    <property type="term" value="P:methylation"/>
    <property type="evidence" value="ECO:0007669"/>
    <property type="project" value="UniProtKB-KW"/>
</dbReference>
<evidence type="ECO:0000313" key="3">
    <source>
        <dbReference type="Proteomes" id="UP000253345"/>
    </source>
</evidence>